<sequence length="226" mass="23663">MRIPVAVVTGATGGMGQAIAAALAETHIVYALGRNEVKLHAMASERIIPVASDLLQLSDANPLPEGLLGVDRVDVLVHAAAVATRVPLQETTTNQWQRQMMLNVIAPATLTRALMPALEASKGLVVFINSGAGTHVHAGLGLYCATKHALYALADTLRKETSASGVRVTTIAPGPTDTEMLQGITEGEYTPEKYIDPQEVAGALLSVLAVGDSAQIANISVRPRSE</sequence>
<dbReference type="PRINTS" id="PR00081">
    <property type="entry name" value="GDHRDH"/>
</dbReference>
<dbReference type="Proteomes" id="UP000185478">
    <property type="component" value="Chromosome"/>
</dbReference>
<name>A0A1L7CHF1_9CORY</name>
<dbReference type="EMBL" id="CP009245">
    <property type="protein sequence ID" value="APT85291.1"/>
    <property type="molecule type" value="Genomic_DNA"/>
</dbReference>
<dbReference type="AlphaFoldDB" id="A0A1L7CHF1"/>
<dbReference type="Gene3D" id="3.40.50.720">
    <property type="entry name" value="NAD(P)-binding Rossmann-like Domain"/>
    <property type="match status" value="1"/>
</dbReference>
<dbReference type="KEGG" id="caqu:CAQU_09660"/>
<evidence type="ECO:0008006" key="5">
    <source>
        <dbReference type="Google" id="ProtNLM"/>
    </source>
</evidence>
<dbReference type="InterPro" id="IPR036291">
    <property type="entry name" value="NAD(P)-bd_dom_sf"/>
</dbReference>
<evidence type="ECO:0000313" key="3">
    <source>
        <dbReference type="EMBL" id="APT85291.1"/>
    </source>
</evidence>
<dbReference type="NCBIfam" id="NF006073">
    <property type="entry name" value="PRK08219.1"/>
    <property type="match status" value="1"/>
</dbReference>
<proteinExistence type="inferred from homology"/>
<keyword evidence="4" id="KW-1185">Reference proteome</keyword>
<organism evidence="3 4">
    <name type="scientific">Corynebacterium aquilae DSM 44791</name>
    <dbReference type="NCBI Taxonomy" id="1431546"/>
    <lineage>
        <taxon>Bacteria</taxon>
        <taxon>Bacillati</taxon>
        <taxon>Actinomycetota</taxon>
        <taxon>Actinomycetes</taxon>
        <taxon>Mycobacteriales</taxon>
        <taxon>Corynebacteriaceae</taxon>
        <taxon>Corynebacterium</taxon>
    </lineage>
</organism>
<dbReference type="PROSITE" id="PS00061">
    <property type="entry name" value="ADH_SHORT"/>
    <property type="match status" value="1"/>
</dbReference>
<accession>A0A1L7CHF1</accession>
<reference evidence="3 4" key="1">
    <citation type="submission" date="2014-08" db="EMBL/GenBank/DDBJ databases">
        <title>Complete genome sequence of Corynebacterium aquilae S-613T(T) (=DSM 44791(T)), isolated from the choana of a healthy golden eagle.</title>
        <authorList>
            <person name="Ruckert C."/>
            <person name="Albersmeier A."/>
            <person name="Winkler A."/>
            <person name="Kalinowski J."/>
        </authorList>
    </citation>
    <scope>NUCLEOTIDE SEQUENCE [LARGE SCALE GENOMIC DNA]</scope>
    <source>
        <strain evidence="3 4">S-613</strain>
    </source>
</reference>
<dbReference type="PANTHER" id="PTHR44196">
    <property type="entry name" value="DEHYDROGENASE/REDUCTASE SDR FAMILY MEMBER 7B"/>
    <property type="match status" value="1"/>
</dbReference>
<evidence type="ECO:0000256" key="2">
    <source>
        <dbReference type="ARBA" id="ARBA00023002"/>
    </source>
</evidence>
<evidence type="ECO:0000313" key="4">
    <source>
        <dbReference type="Proteomes" id="UP000185478"/>
    </source>
</evidence>
<dbReference type="GO" id="GO:0016020">
    <property type="term" value="C:membrane"/>
    <property type="evidence" value="ECO:0007669"/>
    <property type="project" value="TreeGrafter"/>
</dbReference>
<dbReference type="GO" id="GO:0016491">
    <property type="term" value="F:oxidoreductase activity"/>
    <property type="evidence" value="ECO:0007669"/>
    <property type="project" value="UniProtKB-KW"/>
</dbReference>
<protein>
    <recommendedName>
        <fullName evidence="5">Short-chain dehydrogenase</fullName>
    </recommendedName>
</protein>
<dbReference type="InterPro" id="IPR020904">
    <property type="entry name" value="Sc_DH/Rdtase_CS"/>
</dbReference>
<dbReference type="SUPFAM" id="SSF51735">
    <property type="entry name" value="NAD(P)-binding Rossmann-fold domains"/>
    <property type="match status" value="1"/>
</dbReference>
<dbReference type="STRING" id="1431546.CAQU_09660"/>
<dbReference type="Pfam" id="PF00106">
    <property type="entry name" value="adh_short"/>
    <property type="match status" value="1"/>
</dbReference>
<keyword evidence="2" id="KW-0560">Oxidoreductase</keyword>
<evidence type="ECO:0000256" key="1">
    <source>
        <dbReference type="ARBA" id="ARBA00006484"/>
    </source>
</evidence>
<gene>
    <name evidence="3" type="ORF">CAQU_09660</name>
</gene>
<dbReference type="PANTHER" id="PTHR44196:SF1">
    <property type="entry name" value="DEHYDROGENASE_REDUCTASE SDR FAMILY MEMBER 7B"/>
    <property type="match status" value="1"/>
</dbReference>
<dbReference type="InterPro" id="IPR002347">
    <property type="entry name" value="SDR_fam"/>
</dbReference>
<comment type="similarity">
    <text evidence="1">Belongs to the short-chain dehydrogenases/reductases (SDR) family.</text>
</comment>